<accession>A0A2P2KVT1</accession>
<dbReference type="InterPro" id="IPR017907">
    <property type="entry name" value="Znf_RING_CS"/>
</dbReference>
<evidence type="ECO:0000256" key="4">
    <source>
        <dbReference type="PROSITE-ProRule" id="PRU00175"/>
    </source>
</evidence>
<evidence type="ECO:0000256" key="2">
    <source>
        <dbReference type="ARBA" id="ARBA00022771"/>
    </source>
</evidence>
<sequence length="280" mass="32242">MDLEADNRTADTNNNEDSSIASTDSNRCPICLGPIFQESYLDTCFHQFCYHCILSWAKVVANKHFHSPSLICPLCKTENFSIIYGYDGVSFQQHYINRKFNKGLFFSKAHKYRLKCYYTQPGILNNTVNVSRYWKSRKYLHPNRWLESWVRREIQALTQEEDVNVIVHHILGVVDSFLRGCDRSDKPKPPESKREEFRAAVSVAVRPFIAARTERFVNELELFLASGLNTEAYDEVYLQQLGWTTPAATSTHQAAGGESIECTPVVPYLYIFDEDPDETD</sequence>
<dbReference type="PROSITE" id="PS50089">
    <property type="entry name" value="ZF_RING_2"/>
    <property type="match status" value="1"/>
</dbReference>
<keyword evidence="2 4" id="KW-0863">Zinc-finger</keyword>
<dbReference type="GO" id="GO:0008270">
    <property type="term" value="F:zinc ion binding"/>
    <property type="evidence" value="ECO:0007669"/>
    <property type="project" value="UniProtKB-KW"/>
</dbReference>
<evidence type="ECO:0000313" key="7">
    <source>
        <dbReference type="EMBL" id="MBX09797.1"/>
    </source>
</evidence>
<dbReference type="SUPFAM" id="SSF57850">
    <property type="entry name" value="RING/U-box"/>
    <property type="match status" value="1"/>
</dbReference>
<keyword evidence="1" id="KW-0479">Metal-binding</keyword>
<dbReference type="Pfam" id="PF00097">
    <property type="entry name" value="zf-C3HC4"/>
    <property type="match status" value="1"/>
</dbReference>
<dbReference type="PROSITE" id="PS00518">
    <property type="entry name" value="ZF_RING_1"/>
    <property type="match status" value="1"/>
</dbReference>
<evidence type="ECO:0000259" key="6">
    <source>
        <dbReference type="PROSITE" id="PS50089"/>
    </source>
</evidence>
<dbReference type="Gene3D" id="3.30.40.10">
    <property type="entry name" value="Zinc/RING finger domain, C3HC4 (zinc finger)"/>
    <property type="match status" value="1"/>
</dbReference>
<name>A0A2P2KVT1_RHIMU</name>
<dbReference type="InterPro" id="IPR013083">
    <property type="entry name" value="Znf_RING/FYVE/PHD"/>
</dbReference>
<evidence type="ECO:0000256" key="3">
    <source>
        <dbReference type="ARBA" id="ARBA00022833"/>
    </source>
</evidence>
<proteinExistence type="predicted"/>
<dbReference type="SMART" id="SM00184">
    <property type="entry name" value="RING"/>
    <property type="match status" value="1"/>
</dbReference>
<dbReference type="EMBL" id="GGEC01029313">
    <property type="protein sequence ID" value="MBX09797.1"/>
    <property type="molecule type" value="Transcribed_RNA"/>
</dbReference>
<organism evidence="7">
    <name type="scientific">Rhizophora mucronata</name>
    <name type="common">Asiatic mangrove</name>
    <dbReference type="NCBI Taxonomy" id="61149"/>
    <lineage>
        <taxon>Eukaryota</taxon>
        <taxon>Viridiplantae</taxon>
        <taxon>Streptophyta</taxon>
        <taxon>Embryophyta</taxon>
        <taxon>Tracheophyta</taxon>
        <taxon>Spermatophyta</taxon>
        <taxon>Magnoliopsida</taxon>
        <taxon>eudicotyledons</taxon>
        <taxon>Gunneridae</taxon>
        <taxon>Pentapetalae</taxon>
        <taxon>rosids</taxon>
        <taxon>fabids</taxon>
        <taxon>Malpighiales</taxon>
        <taxon>Rhizophoraceae</taxon>
        <taxon>Rhizophora</taxon>
    </lineage>
</organism>
<dbReference type="AlphaFoldDB" id="A0A2P2KVT1"/>
<feature type="region of interest" description="Disordered" evidence="5">
    <location>
        <begin position="1"/>
        <end position="23"/>
    </location>
</feature>
<evidence type="ECO:0000256" key="5">
    <source>
        <dbReference type="SAM" id="MobiDB-lite"/>
    </source>
</evidence>
<protein>
    <submittedName>
        <fullName evidence="7">RING zinc finger family protein</fullName>
    </submittedName>
</protein>
<keyword evidence="3" id="KW-0862">Zinc</keyword>
<dbReference type="PANTHER" id="PTHR47692:SF2">
    <property type="entry name" value="ZINC FINGER RING-TYPE DOMAIN CONTAINING PROTEIN"/>
    <property type="match status" value="1"/>
</dbReference>
<feature type="domain" description="RING-type" evidence="6">
    <location>
        <begin position="28"/>
        <end position="76"/>
    </location>
</feature>
<evidence type="ECO:0000256" key="1">
    <source>
        <dbReference type="ARBA" id="ARBA00022723"/>
    </source>
</evidence>
<dbReference type="InterPro" id="IPR001841">
    <property type="entry name" value="Znf_RING"/>
</dbReference>
<dbReference type="InterPro" id="IPR018957">
    <property type="entry name" value="Znf_C3HC4_RING-type"/>
</dbReference>
<dbReference type="PANTHER" id="PTHR47692">
    <property type="entry name" value="RING/U-BOX SUPERFAMILY PROTEIN"/>
    <property type="match status" value="1"/>
</dbReference>
<reference evidence="7" key="1">
    <citation type="submission" date="2018-02" db="EMBL/GenBank/DDBJ databases">
        <title>Rhizophora mucronata_Transcriptome.</title>
        <authorList>
            <person name="Meera S.P."/>
            <person name="Sreeshan A."/>
            <person name="Augustine A."/>
        </authorList>
    </citation>
    <scope>NUCLEOTIDE SEQUENCE</scope>
    <source>
        <tissue evidence="7">Leaf</tissue>
    </source>
</reference>
<feature type="compositionally biased region" description="Polar residues" evidence="5">
    <location>
        <begin position="10"/>
        <end position="23"/>
    </location>
</feature>